<evidence type="ECO:0000256" key="6">
    <source>
        <dbReference type="SAM" id="Phobius"/>
    </source>
</evidence>
<feature type="transmembrane region" description="Helical" evidence="6">
    <location>
        <begin position="359"/>
        <end position="382"/>
    </location>
</feature>
<dbReference type="PANTHER" id="PTHR31632:SF2">
    <property type="entry name" value="PLASMA MEMBRANE IRON PERMEASE"/>
    <property type="match status" value="1"/>
</dbReference>
<evidence type="ECO:0000256" key="3">
    <source>
        <dbReference type="ARBA" id="ARBA00022692"/>
    </source>
</evidence>
<reference evidence="7 8" key="1">
    <citation type="journal article" date="2003" name="Int. J. Syst. Evol. Microbiol.">
        <title>Bacillus nealsonii sp. nov., isolated from a spacecraft-assembly facility, whose spores are gamma-radiation resistant.</title>
        <authorList>
            <person name="Venkateswaran K."/>
            <person name="Kempf M."/>
            <person name="Chen F."/>
            <person name="Satomi M."/>
            <person name="Nicholson W."/>
            <person name="Kern R."/>
        </authorList>
    </citation>
    <scope>NUCLEOTIDE SEQUENCE [LARGE SCALE GENOMIC DNA]</scope>
    <source>
        <strain evidence="7 8">FO-92</strain>
    </source>
</reference>
<evidence type="ECO:0000256" key="5">
    <source>
        <dbReference type="ARBA" id="ARBA00023136"/>
    </source>
</evidence>
<proteinExistence type="inferred from homology"/>
<keyword evidence="8" id="KW-1185">Reference proteome</keyword>
<feature type="transmembrane region" description="Helical" evidence="6">
    <location>
        <begin position="472"/>
        <end position="490"/>
    </location>
</feature>
<keyword evidence="5 6" id="KW-0472">Membrane</keyword>
<feature type="transmembrane region" description="Helical" evidence="6">
    <location>
        <begin position="279"/>
        <end position="302"/>
    </location>
</feature>
<feature type="transmembrane region" description="Helical" evidence="6">
    <location>
        <begin position="394"/>
        <end position="412"/>
    </location>
</feature>
<comment type="caution">
    <text evidence="7">The sequence shown here is derived from an EMBL/GenBank/DDBJ whole genome shotgun (WGS) entry which is preliminary data.</text>
</comment>
<comment type="similarity">
    <text evidence="2">Belongs to the oxidase-dependent Fe transporter (OFeT) (TC 9.A.10.1) family.</text>
</comment>
<comment type="subcellular location">
    <subcellularLocation>
        <location evidence="1">Membrane</location>
        <topology evidence="1">Multi-pass membrane protein</topology>
    </subcellularLocation>
</comment>
<dbReference type="InterPro" id="IPR004923">
    <property type="entry name" value="FTR1/Fip1/EfeU"/>
</dbReference>
<sequence length="504" mass="55886">MDRKGEDFLIVSSHFANRTTSVFRCLLSAIIFTVFFIFSTFSAMAAESPNASEPLNGIKQTVKSIEENDFAKASIYFQQDKKWWTQNKQKIKNKSYDLAQKIDRQIAETSLGLATKDSEQAQAALHTLQGLIEDYRDGAYTDNQGNTKITLASYVEKLENTKKLIKQKDYGLAETQIQDLQKQWLTVEGDVVSQSQAAYDNTERDLMLLSAYIQDSETQTKTADVLTSMISTLKPFANTTYTWFDAALIPFREGLEALLIIATLLTFAKKANTKTAKNWIIGGTAVGLTTSFALGMVVAFWLSTLAFGQNNNLINGWSGVIASGMMLYVSYWLHSNADIKKWNGYVQSKSDQAISNGKMVSFALLAFLSIVREGLETVVFLIGMAGKMPQSELMAGILAGAGFLFIIAFLMLKFGVRLPLKPFFLASSGIVFYLCFKFMGSGIHSLQLAGVFPSTVREYLPSIPALSIYPSWYSFLPQLLFVIAGIVIILNNQLKRNTAKNIAA</sequence>
<gene>
    <name evidence="7" type="ORF">CWS01_15840</name>
</gene>
<dbReference type="AlphaFoldDB" id="A0A2N0YZM7"/>
<evidence type="ECO:0000313" key="7">
    <source>
        <dbReference type="EMBL" id="PKG22708.1"/>
    </source>
</evidence>
<dbReference type="GO" id="GO:0033573">
    <property type="term" value="C:high-affinity iron permease complex"/>
    <property type="evidence" value="ECO:0007669"/>
    <property type="project" value="InterPro"/>
</dbReference>
<dbReference type="EMBL" id="PISE01000036">
    <property type="protein sequence ID" value="PKG22708.1"/>
    <property type="molecule type" value="Genomic_DNA"/>
</dbReference>
<evidence type="ECO:0000256" key="4">
    <source>
        <dbReference type="ARBA" id="ARBA00022989"/>
    </source>
</evidence>
<organism evidence="7 8">
    <name type="scientific">Niallia nealsonii</name>
    <dbReference type="NCBI Taxonomy" id="115979"/>
    <lineage>
        <taxon>Bacteria</taxon>
        <taxon>Bacillati</taxon>
        <taxon>Bacillota</taxon>
        <taxon>Bacilli</taxon>
        <taxon>Bacillales</taxon>
        <taxon>Bacillaceae</taxon>
        <taxon>Niallia</taxon>
    </lineage>
</organism>
<dbReference type="Pfam" id="PF03239">
    <property type="entry name" value="FTR1"/>
    <property type="match status" value="1"/>
</dbReference>
<feature type="transmembrane region" description="Helical" evidence="6">
    <location>
        <begin position="424"/>
        <end position="452"/>
    </location>
</feature>
<keyword evidence="4 6" id="KW-1133">Transmembrane helix</keyword>
<evidence type="ECO:0000256" key="1">
    <source>
        <dbReference type="ARBA" id="ARBA00004141"/>
    </source>
</evidence>
<protein>
    <submittedName>
        <fullName evidence="7">Iron permease FTR1 family protein</fullName>
    </submittedName>
</protein>
<dbReference type="Proteomes" id="UP000233375">
    <property type="component" value="Unassembled WGS sequence"/>
</dbReference>
<feature type="transmembrane region" description="Helical" evidence="6">
    <location>
        <begin position="21"/>
        <end position="46"/>
    </location>
</feature>
<dbReference type="OrthoDB" id="8215804at2"/>
<keyword evidence="3 6" id="KW-0812">Transmembrane</keyword>
<accession>A0A2N0YZM7</accession>
<evidence type="ECO:0000313" key="8">
    <source>
        <dbReference type="Proteomes" id="UP000233375"/>
    </source>
</evidence>
<evidence type="ECO:0000256" key="2">
    <source>
        <dbReference type="ARBA" id="ARBA00008333"/>
    </source>
</evidence>
<dbReference type="PANTHER" id="PTHR31632">
    <property type="entry name" value="IRON TRANSPORTER FTH1"/>
    <property type="match status" value="1"/>
</dbReference>
<name>A0A2N0YZM7_9BACI</name>
<feature type="transmembrane region" description="Helical" evidence="6">
    <location>
        <begin position="314"/>
        <end position="333"/>
    </location>
</feature>
<dbReference type="GO" id="GO:0015093">
    <property type="term" value="F:ferrous iron transmembrane transporter activity"/>
    <property type="evidence" value="ECO:0007669"/>
    <property type="project" value="TreeGrafter"/>
</dbReference>